<name>A0ACB8BZ00_9AGAM</name>
<accession>A0ACB8BZ00</accession>
<gene>
    <name evidence="1" type="ORF">BV22DRAFT_1043002</name>
</gene>
<evidence type="ECO:0000313" key="2">
    <source>
        <dbReference type="Proteomes" id="UP000790709"/>
    </source>
</evidence>
<reference evidence="1" key="1">
    <citation type="journal article" date="2021" name="New Phytol.">
        <title>Evolutionary innovations through gain and loss of genes in the ectomycorrhizal Boletales.</title>
        <authorList>
            <person name="Wu G."/>
            <person name="Miyauchi S."/>
            <person name="Morin E."/>
            <person name="Kuo A."/>
            <person name="Drula E."/>
            <person name="Varga T."/>
            <person name="Kohler A."/>
            <person name="Feng B."/>
            <person name="Cao Y."/>
            <person name="Lipzen A."/>
            <person name="Daum C."/>
            <person name="Hundley H."/>
            <person name="Pangilinan J."/>
            <person name="Johnson J."/>
            <person name="Barry K."/>
            <person name="LaButti K."/>
            <person name="Ng V."/>
            <person name="Ahrendt S."/>
            <person name="Min B."/>
            <person name="Choi I.G."/>
            <person name="Park H."/>
            <person name="Plett J.M."/>
            <person name="Magnuson J."/>
            <person name="Spatafora J.W."/>
            <person name="Nagy L.G."/>
            <person name="Henrissat B."/>
            <person name="Grigoriev I.V."/>
            <person name="Yang Z.L."/>
            <person name="Xu J."/>
            <person name="Martin F.M."/>
        </authorList>
    </citation>
    <scope>NUCLEOTIDE SEQUENCE</scope>
    <source>
        <strain evidence="1">KUC20120723A-06</strain>
    </source>
</reference>
<proteinExistence type="predicted"/>
<dbReference type="Proteomes" id="UP000790709">
    <property type="component" value="Unassembled WGS sequence"/>
</dbReference>
<sequence length="101" mass="11839">MATYEEIKEYRPISSVVTGEITPGDIVAVNHDRYGRKEGLVVGQYTDYAGRQILEVQIEPNEIYQAWYPTVTRVRRTVSYTRPSVAKVRPFERAVERRIYW</sequence>
<organism evidence="1 2">
    <name type="scientific">Leucogyrophana mollusca</name>
    <dbReference type="NCBI Taxonomy" id="85980"/>
    <lineage>
        <taxon>Eukaryota</taxon>
        <taxon>Fungi</taxon>
        <taxon>Dikarya</taxon>
        <taxon>Basidiomycota</taxon>
        <taxon>Agaricomycotina</taxon>
        <taxon>Agaricomycetes</taxon>
        <taxon>Agaricomycetidae</taxon>
        <taxon>Boletales</taxon>
        <taxon>Boletales incertae sedis</taxon>
        <taxon>Leucogyrophana</taxon>
    </lineage>
</organism>
<evidence type="ECO:0000313" key="1">
    <source>
        <dbReference type="EMBL" id="KAH7930634.1"/>
    </source>
</evidence>
<comment type="caution">
    <text evidence="1">The sequence shown here is derived from an EMBL/GenBank/DDBJ whole genome shotgun (WGS) entry which is preliminary data.</text>
</comment>
<dbReference type="EMBL" id="MU266330">
    <property type="protein sequence ID" value="KAH7930634.1"/>
    <property type="molecule type" value="Genomic_DNA"/>
</dbReference>
<protein>
    <submittedName>
        <fullName evidence="1">Uncharacterized protein</fullName>
    </submittedName>
</protein>
<keyword evidence="2" id="KW-1185">Reference proteome</keyword>